<evidence type="ECO:0000256" key="5">
    <source>
        <dbReference type="ARBA" id="ARBA00023172"/>
    </source>
</evidence>
<sequence>MQNQRSFAKELAKGCRSIEDAQEKMKELFGDLMQEMFEAEMDEHLGYEKHSPSGNGSGNSRNGYSQKTVKTSLGKPN</sequence>
<feature type="compositionally biased region" description="Low complexity" evidence="6">
    <location>
        <begin position="52"/>
        <end position="63"/>
    </location>
</feature>
<keyword evidence="4" id="KW-0238">DNA-binding</keyword>
<keyword evidence="8" id="KW-1185">Reference proteome</keyword>
<feature type="compositionally biased region" description="Basic and acidic residues" evidence="6">
    <location>
        <begin position="42"/>
        <end position="51"/>
    </location>
</feature>
<dbReference type="AlphaFoldDB" id="A0AAU0UNS0"/>
<dbReference type="Pfam" id="PF00872">
    <property type="entry name" value="Transposase_mut"/>
    <property type="match status" value="1"/>
</dbReference>
<evidence type="ECO:0000256" key="1">
    <source>
        <dbReference type="ARBA" id="ARBA00002190"/>
    </source>
</evidence>
<organism evidence="7 8">
    <name type="scientific">Metallumcola ferriviriculae</name>
    <dbReference type="NCBI Taxonomy" id="3039180"/>
    <lineage>
        <taxon>Bacteria</taxon>
        <taxon>Bacillati</taxon>
        <taxon>Bacillota</taxon>
        <taxon>Clostridia</taxon>
        <taxon>Neomoorellales</taxon>
        <taxon>Desulfitibacteraceae</taxon>
        <taxon>Metallumcola</taxon>
    </lineage>
</organism>
<evidence type="ECO:0000256" key="3">
    <source>
        <dbReference type="ARBA" id="ARBA00022578"/>
    </source>
</evidence>
<keyword evidence="5" id="KW-0233">DNA recombination</keyword>
<dbReference type="InterPro" id="IPR001207">
    <property type="entry name" value="Transposase_mutator"/>
</dbReference>
<comment type="similarity">
    <text evidence="2">Belongs to the transposase mutator family.</text>
</comment>
<protein>
    <submittedName>
        <fullName evidence="7">Transposase</fullName>
    </submittedName>
</protein>
<feature type="region of interest" description="Disordered" evidence="6">
    <location>
        <begin position="40"/>
        <end position="77"/>
    </location>
</feature>
<reference evidence="7 8" key="1">
    <citation type="submission" date="2023-04" db="EMBL/GenBank/DDBJ databases">
        <authorList>
            <person name="Hsu D."/>
        </authorList>
    </citation>
    <scope>NUCLEOTIDE SEQUENCE [LARGE SCALE GENOMIC DNA]</scope>
    <source>
        <strain evidence="7 8">MK1</strain>
    </source>
</reference>
<dbReference type="Proteomes" id="UP001329915">
    <property type="component" value="Chromosome"/>
</dbReference>
<evidence type="ECO:0000313" key="8">
    <source>
        <dbReference type="Proteomes" id="UP001329915"/>
    </source>
</evidence>
<dbReference type="GO" id="GO:0006313">
    <property type="term" value="P:DNA transposition"/>
    <property type="evidence" value="ECO:0007669"/>
    <property type="project" value="InterPro"/>
</dbReference>
<evidence type="ECO:0000256" key="2">
    <source>
        <dbReference type="ARBA" id="ARBA00010961"/>
    </source>
</evidence>
<keyword evidence="3" id="KW-0815">Transposition</keyword>
<comment type="function">
    <text evidence="1">Required for the transposition of the insertion element.</text>
</comment>
<evidence type="ECO:0000256" key="6">
    <source>
        <dbReference type="SAM" id="MobiDB-lite"/>
    </source>
</evidence>
<proteinExistence type="inferred from homology"/>
<dbReference type="EMBL" id="CP121694">
    <property type="protein sequence ID" value="WRO21960.1"/>
    <property type="molecule type" value="Genomic_DNA"/>
</dbReference>
<dbReference type="KEGG" id="dbc:MFMK1_001781"/>
<evidence type="ECO:0000313" key="7">
    <source>
        <dbReference type="EMBL" id="WRO21960.1"/>
    </source>
</evidence>
<name>A0AAU0UNS0_9FIRM</name>
<dbReference type="GO" id="GO:0004803">
    <property type="term" value="F:transposase activity"/>
    <property type="evidence" value="ECO:0007669"/>
    <property type="project" value="InterPro"/>
</dbReference>
<gene>
    <name evidence="7" type="ORF">MFMK1_001781</name>
</gene>
<evidence type="ECO:0000256" key="4">
    <source>
        <dbReference type="ARBA" id="ARBA00023125"/>
    </source>
</evidence>
<accession>A0AAU0UNS0</accession>
<dbReference type="GO" id="GO:0003677">
    <property type="term" value="F:DNA binding"/>
    <property type="evidence" value="ECO:0007669"/>
    <property type="project" value="UniProtKB-KW"/>
</dbReference>